<dbReference type="GO" id="GO:0004869">
    <property type="term" value="F:cysteine-type endopeptidase inhibitor activity"/>
    <property type="evidence" value="ECO:0007669"/>
    <property type="project" value="UniProtKB-KW"/>
</dbReference>
<evidence type="ECO:0000259" key="4">
    <source>
        <dbReference type="SMART" id="SM00043"/>
    </source>
</evidence>
<keyword evidence="1 3" id="KW-0646">Protease inhibitor</keyword>
<feature type="domain" description="Cystatin" evidence="4">
    <location>
        <begin position="85"/>
        <end position="182"/>
    </location>
</feature>
<dbReference type="SUPFAM" id="SSF54403">
    <property type="entry name" value="Cystatin/monellin"/>
    <property type="match status" value="3"/>
</dbReference>
<dbReference type="InterPro" id="IPR000010">
    <property type="entry name" value="Cystatin_dom"/>
</dbReference>
<feature type="non-terminal residue" evidence="5">
    <location>
        <position position="1"/>
    </location>
</feature>
<reference evidence="5" key="2">
    <citation type="journal article" date="2023" name="Plants (Basel)">
        <title>Annotation of the Turnera subulata (Passifloraceae) Draft Genome Reveals the S-Locus Evolved after the Divergence of Turneroideae from Passifloroideae in a Stepwise Manner.</title>
        <authorList>
            <person name="Henning P.M."/>
            <person name="Roalson E.H."/>
            <person name="Mir W."/>
            <person name="McCubbin A.G."/>
            <person name="Shore J.S."/>
        </authorList>
    </citation>
    <scope>NUCLEOTIDE SEQUENCE</scope>
    <source>
        <strain evidence="5">F60SS</strain>
    </source>
</reference>
<proteinExistence type="inferred from homology"/>
<dbReference type="PANTHER" id="PTHR11413">
    <property type="entry name" value="CYSTATIN FAMILY MEMBER"/>
    <property type="match status" value="1"/>
</dbReference>
<evidence type="ECO:0000256" key="3">
    <source>
        <dbReference type="RuleBase" id="RU362130"/>
    </source>
</evidence>
<reference evidence="5" key="1">
    <citation type="submission" date="2022-02" db="EMBL/GenBank/DDBJ databases">
        <authorList>
            <person name="Henning P.M."/>
            <person name="McCubbin A.G."/>
            <person name="Shore J.S."/>
        </authorList>
    </citation>
    <scope>NUCLEOTIDE SEQUENCE</scope>
    <source>
        <strain evidence="5">F60SS</strain>
        <tissue evidence="5">Leaves</tissue>
    </source>
</reference>
<evidence type="ECO:0000313" key="6">
    <source>
        <dbReference type="Proteomes" id="UP001141552"/>
    </source>
</evidence>
<comment type="caution">
    <text evidence="5">The sequence shown here is derived from an EMBL/GenBank/DDBJ whole genome shotgun (WGS) entry which is preliminary data.</text>
</comment>
<gene>
    <name evidence="5" type="ORF">Tsubulata_051146</name>
</gene>
<accession>A0A9Q0FNZ0</accession>
<dbReference type="AlphaFoldDB" id="A0A9Q0FNZ0"/>
<evidence type="ECO:0000313" key="5">
    <source>
        <dbReference type="EMBL" id="KAJ4835053.1"/>
    </source>
</evidence>
<feature type="domain" description="Cystatin" evidence="4">
    <location>
        <begin position="198"/>
        <end position="285"/>
    </location>
</feature>
<dbReference type="OrthoDB" id="1908104at2759"/>
<dbReference type="SMART" id="SM00043">
    <property type="entry name" value="CY"/>
    <property type="match status" value="2"/>
</dbReference>
<keyword evidence="2 3" id="KW-0789">Thiol protease inhibitor</keyword>
<dbReference type="EMBL" id="JAKUCV010004536">
    <property type="protein sequence ID" value="KAJ4835053.1"/>
    <property type="molecule type" value="Genomic_DNA"/>
</dbReference>
<sequence>YPNLVFKKVIKAAQQHENLVFKGVVKASEQVVAGLLYRITLKAAKAGDVEKVYEASVLLPAGPHEVKVLLEFKPVVEKKRKLEPVEAGQPVDIPDASTNDEIIHLAQFAIDKQNKKAGTHLVFKRVVKATAREQTPGSLNVVYTITLEAQDGDRSGFYVAVVLTMFLPPGLDGRVLLSFIPAILEQPKPLPGVGPVTLPLASTHPIPITTEVIALAVFAVKEYNTKKGKHLAFKELLKAESQLVSGTLYTFDLVATEDGKRSQYKAQVWVEPWETRLDMTAFDYVGPITGA</sequence>
<dbReference type="Gene3D" id="3.10.450.10">
    <property type="match status" value="3"/>
</dbReference>
<dbReference type="InterPro" id="IPR046350">
    <property type="entry name" value="Cystatin_sf"/>
</dbReference>
<keyword evidence="6" id="KW-1185">Reference proteome</keyword>
<dbReference type="Pfam" id="PF16845">
    <property type="entry name" value="SQAPI"/>
    <property type="match status" value="2"/>
</dbReference>
<comment type="similarity">
    <text evidence="3">Belongs to the cystatin family. Phytocystatin subfamily.</text>
</comment>
<dbReference type="CDD" id="cd00042">
    <property type="entry name" value="CY"/>
    <property type="match status" value="2"/>
</dbReference>
<dbReference type="Proteomes" id="UP001141552">
    <property type="component" value="Unassembled WGS sequence"/>
</dbReference>
<dbReference type="PANTHER" id="PTHR11413:SF103">
    <property type="entry name" value="CYSTEINE PROTEINASE INHIBITOR 12"/>
    <property type="match status" value="1"/>
</dbReference>
<evidence type="ECO:0000256" key="1">
    <source>
        <dbReference type="ARBA" id="ARBA00022690"/>
    </source>
</evidence>
<name>A0A9Q0FNZ0_9ROSI</name>
<protein>
    <recommendedName>
        <fullName evidence="3">Cysteine proteinase inhibitor</fullName>
    </recommendedName>
</protein>
<dbReference type="InterPro" id="IPR018073">
    <property type="entry name" value="Prot_inh_cystat_CS"/>
</dbReference>
<dbReference type="InterPro" id="IPR027214">
    <property type="entry name" value="Cystatin"/>
</dbReference>
<dbReference type="PROSITE" id="PS00287">
    <property type="entry name" value="CYSTATIN"/>
    <property type="match status" value="1"/>
</dbReference>
<organism evidence="5 6">
    <name type="scientific">Turnera subulata</name>
    <dbReference type="NCBI Taxonomy" id="218843"/>
    <lineage>
        <taxon>Eukaryota</taxon>
        <taxon>Viridiplantae</taxon>
        <taxon>Streptophyta</taxon>
        <taxon>Embryophyta</taxon>
        <taxon>Tracheophyta</taxon>
        <taxon>Spermatophyta</taxon>
        <taxon>Magnoliopsida</taxon>
        <taxon>eudicotyledons</taxon>
        <taxon>Gunneridae</taxon>
        <taxon>Pentapetalae</taxon>
        <taxon>rosids</taxon>
        <taxon>fabids</taxon>
        <taxon>Malpighiales</taxon>
        <taxon>Passifloraceae</taxon>
        <taxon>Turnera</taxon>
    </lineage>
</organism>
<evidence type="ECO:0000256" key="2">
    <source>
        <dbReference type="ARBA" id="ARBA00022704"/>
    </source>
</evidence>